<gene>
    <name evidence="3" type="ORF">P3G67_00810</name>
</gene>
<protein>
    <submittedName>
        <fullName evidence="3">STAS domain-containing protein</fullName>
    </submittedName>
</protein>
<dbReference type="EMBL" id="JARJBC010000001">
    <property type="protein sequence ID" value="MDF3287799.1"/>
    <property type="molecule type" value="Genomic_DNA"/>
</dbReference>
<accession>A0ABT5ZE15</accession>
<comment type="caution">
    <text evidence="3">The sequence shown here is derived from an EMBL/GenBank/DDBJ whole genome shotgun (WGS) entry which is preliminary data.</text>
</comment>
<sequence>MASRRDEMPRAQSRSLLEEPATTGGAVTDMIDVSVHETGPDTCVVTVAGELDIVSASAVQSALNAAVATHHDTVLDLARLSFCDCGGLNALITAARAAEDQGADLRLRGVPHCLVRLLWLFGSCDDFAIESFHSQGIPSPRTS</sequence>
<dbReference type="PANTHER" id="PTHR33495:SF2">
    <property type="entry name" value="ANTI-SIGMA FACTOR ANTAGONIST TM_1081-RELATED"/>
    <property type="match status" value="1"/>
</dbReference>
<dbReference type="CDD" id="cd07043">
    <property type="entry name" value="STAS_anti-anti-sigma_factors"/>
    <property type="match status" value="1"/>
</dbReference>
<organism evidence="3 4">
    <name type="scientific">Streptomyces silvisoli</name>
    <dbReference type="NCBI Taxonomy" id="3034235"/>
    <lineage>
        <taxon>Bacteria</taxon>
        <taxon>Bacillati</taxon>
        <taxon>Actinomycetota</taxon>
        <taxon>Actinomycetes</taxon>
        <taxon>Kitasatosporales</taxon>
        <taxon>Streptomycetaceae</taxon>
        <taxon>Streptomyces</taxon>
    </lineage>
</organism>
<evidence type="ECO:0000313" key="4">
    <source>
        <dbReference type="Proteomes" id="UP001216579"/>
    </source>
</evidence>
<reference evidence="3 4" key="1">
    <citation type="submission" date="2023-03" db="EMBL/GenBank/DDBJ databases">
        <title>Draft genome sequence of Streptomyces sp. RB6PN23 isolated from peat swamp forest in Thailand.</title>
        <authorList>
            <person name="Klaysubun C."/>
            <person name="Duangmal K."/>
        </authorList>
    </citation>
    <scope>NUCLEOTIDE SEQUENCE [LARGE SCALE GENOMIC DNA]</scope>
    <source>
        <strain evidence="3 4">RB6PN23</strain>
    </source>
</reference>
<dbReference type="SUPFAM" id="SSF52091">
    <property type="entry name" value="SpoIIaa-like"/>
    <property type="match status" value="1"/>
</dbReference>
<dbReference type="InterPro" id="IPR058548">
    <property type="entry name" value="MlaB-like_STAS"/>
</dbReference>
<feature type="domain" description="STAS" evidence="2">
    <location>
        <begin position="40"/>
        <end position="122"/>
    </location>
</feature>
<name>A0ABT5ZE15_9ACTN</name>
<dbReference type="InterPro" id="IPR002645">
    <property type="entry name" value="STAS_dom"/>
</dbReference>
<evidence type="ECO:0000259" key="2">
    <source>
        <dbReference type="PROSITE" id="PS50801"/>
    </source>
</evidence>
<dbReference type="PANTHER" id="PTHR33495">
    <property type="entry name" value="ANTI-SIGMA FACTOR ANTAGONIST TM_1081-RELATED-RELATED"/>
    <property type="match status" value="1"/>
</dbReference>
<proteinExistence type="predicted"/>
<keyword evidence="4" id="KW-1185">Reference proteome</keyword>
<evidence type="ECO:0000313" key="3">
    <source>
        <dbReference type="EMBL" id="MDF3287799.1"/>
    </source>
</evidence>
<dbReference type="Proteomes" id="UP001216579">
    <property type="component" value="Unassembled WGS sequence"/>
</dbReference>
<dbReference type="InterPro" id="IPR036513">
    <property type="entry name" value="STAS_dom_sf"/>
</dbReference>
<dbReference type="PROSITE" id="PS50801">
    <property type="entry name" value="STAS"/>
    <property type="match status" value="1"/>
</dbReference>
<dbReference type="Gene3D" id="3.30.750.24">
    <property type="entry name" value="STAS domain"/>
    <property type="match status" value="1"/>
</dbReference>
<dbReference type="Pfam" id="PF13466">
    <property type="entry name" value="STAS_2"/>
    <property type="match status" value="1"/>
</dbReference>
<feature type="region of interest" description="Disordered" evidence="1">
    <location>
        <begin position="1"/>
        <end position="22"/>
    </location>
</feature>
<evidence type="ECO:0000256" key="1">
    <source>
        <dbReference type="SAM" id="MobiDB-lite"/>
    </source>
</evidence>